<dbReference type="Pfam" id="PF16861">
    <property type="entry name" value="Carbam_trans_C"/>
    <property type="match status" value="1"/>
</dbReference>
<dbReference type="Proteomes" id="UP000697710">
    <property type="component" value="Unassembled WGS sequence"/>
</dbReference>
<dbReference type="InterPro" id="IPR038152">
    <property type="entry name" value="Carbam_trans_C_sf"/>
</dbReference>
<proteinExistence type="inferred from homology"/>
<dbReference type="AlphaFoldDB" id="A0A956LYV0"/>
<evidence type="ECO:0000313" key="5">
    <source>
        <dbReference type="Proteomes" id="UP000697710"/>
    </source>
</evidence>
<dbReference type="InterPro" id="IPR043129">
    <property type="entry name" value="ATPase_NBD"/>
</dbReference>
<dbReference type="InterPro" id="IPR051338">
    <property type="entry name" value="NodU/CmcH_Carbamoyltrnsfr"/>
</dbReference>
<dbReference type="GO" id="GO:0003824">
    <property type="term" value="F:catalytic activity"/>
    <property type="evidence" value="ECO:0007669"/>
    <property type="project" value="InterPro"/>
</dbReference>
<dbReference type="InterPro" id="IPR003696">
    <property type="entry name" value="Carbtransf_dom"/>
</dbReference>
<dbReference type="Gene3D" id="3.90.870.20">
    <property type="entry name" value="Carbamoyltransferase, C-terminal domain"/>
    <property type="match status" value="1"/>
</dbReference>
<evidence type="ECO:0000256" key="1">
    <source>
        <dbReference type="ARBA" id="ARBA00006129"/>
    </source>
</evidence>
<dbReference type="SUPFAM" id="SSF53067">
    <property type="entry name" value="Actin-like ATPase domain"/>
    <property type="match status" value="1"/>
</dbReference>
<reference evidence="4" key="2">
    <citation type="journal article" date="2021" name="Microbiome">
        <title>Successional dynamics and alternative stable states in a saline activated sludge microbial community over 9 years.</title>
        <authorList>
            <person name="Wang Y."/>
            <person name="Ye J."/>
            <person name="Ju F."/>
            <person name="Liu L."/>
            <person name="Boyd J.A."/>
            <person name="Deng Y."/>
            <person name="Parks D.H."/>
            <person name="Jiang X."/>
            <person name="Yin X."/>
            <person name="Woodcroft B.J."/>
            <person name="Tyson G.W."/>
            <person name="Hugenholtz P."/>
            <person name="Polz M.F."/>
            <person name="Zhang T."/>
        </authorList>
    </citation>
    <scope>NUCLEOTIDE SEQUENCE</scope>
    <source>
        <strain evidence="4">HKST-UBA01</strain>
    </source>
</reference>
<dbReference type="InterPro" id="IPR031730">
    <property type="entry name" value="Carbam_trans_C"/>
</dbReference>
<gene>
    <name evidence="4" type="ORF">KC729_05565</name>
</gene>
<feature type="domain" description="Carbamoyltransferase C-terminal" evidence="3">
    <location>
        <begin position="413"/>
        <end position="583"/>
    </location>
</feature>
<dbReference type="Pfam" id="PF02543">
    <property type="entry name" value="Carbam_trans_N"/>
    <property type="match status" value="1"/>
</dbReference>
<dbReference type="EMBL" id="JAGQHR010000114">
    <property type="protein sequence ID" value="MCA9727132.1"/>
    <property type="molecule type" value="Genomic_DNA"/>
</dbReference>
<evidence type="ECO:0000259" key="3">
    <source>
        <dbReference type="Pfam" id="PF16861"/>
    </source>
</evidence>
<dbReference type="PANTHER" id="PTHR34847:SF1">
    <property type="entry name" value="NODULATION PROTEIN U"/>
    <property type="match status" value="1"/>
</dbReference>
<name>A0A956LYV0_UNCEI</name>
<dbReference type="Gene3D" id="3.30.420.40">
    <property type="match status" value="2"/>
</dbReference>
<accession>A0A956LYV0</accession>
<comment type="similarity">
    <text evidence="1">Belongs to the NodU/CmcH family.</text>
</comment>
<feature type="domain" description="Carbamoyltransferase" evidence="2">
    <location>
        <begin position="17"/>
        <end position="363"/>
    </location>
</feature>
<comment type="caution">
    <text evidence="4">The sequence shown here is derived from an EMBL/GenBank/DDBJ whole genome shotgun (WGS) entry which is preliminary data.</text>
</comment>
<evidence type="ECO:0000313" key="4">
    <source>
        <dbReference type="EMBL" id="MCA9727132.1"/>
    </source>
</evidence>
<protein>
    <submittedName>
        <fullName evidence="4">Carbamoyltransferase</fullName>
    </submittedName>
</protein>
<sequence>MRQAAPELSTGDEATVKILGISDSSVCGGATVSVDGKVVASVNEERLDRQKLSTGFPRRAIAEVLRLSGLAPGDIDRIQASDNHNYFKPESTYWEGWLVDHPNKQKEMMATVSSSVSSVIGNNELVQSAYYSLKRQVTSKRRPLLRELLEREFGFVAPIKHIDHHFCHATSAYYTAGFPRCTVITLDGGGDGLCSRVYRVEHGRFEHLNSLRSYHSIGNYYAYVTKICGFTAHKHEGKITGLAAYGKPIYLDLLSKMIRYEDGNIRNAGNAYYWSAVRKIEAALPQGYKIEDLAASMQKLLEQVVVDYCRYWVEQSGIPQVALAGGVFANVRLNQFLHELDCVEQLFIHPGMGDEGLSYGAAMTPNALPDGFTAPPVDDVYLGPGYTDEEIEAELRRRGVPYRRTDRLEEQIAELLAQGHVVARFWGRMEYGPRALGNRSVLYQPNDPSANDWLNKHLKRTEFMPFAPVVTTDQADRCFHRVAGAEHAARFMTITFDCKPEMQKLCPGVTHVDGTARPQIIREKDNPGYHRILTEYTRLTGLPAIVNTSFNVHDEPIVCSPEDAINGFLDGDLDYLALGSCFLAEGVHAKTRERINVAGVGSR</sequence>
<dbReference type="PANTHER" id="PTHR34847">
    <property type="entry name" value="NODULATION PROTEIN U"/>
    <property type="match status" value="1"/>
</dbReference>
<dbReference type="CDD" id="cd24100">
    <property type="entry name" value="ASKHA_NBD_MJ1051-like_N"/>
    <property type="match status" value="1"/>
</dbReference>
<evidence type="ECO:0000259" key="2">
    <source>
        <dbReference type="Pfam" id="PF02543"/>
    </source>
</evidence>
<organism evidence="4 5">
    <name type="scientific">Eiseniibacteriota bacterium</name>
    <dbReference type="NCBI Taxonomy" id="2212470"/>
    <lineage>
        <taxon>Bacteria</taxon>
        <taxon>Candidatus Eiseniibacteriota</taxon>
    </lineage>
</organism>
<reference evidence="4" key="1">
    <citation type="submission" date="2020-04" db="EMBL/GenBank/DDBJ databases">
        <authorList>
            <person name="Zhang T."/>
        </authorList>
    </citation>
    <scope>NUCLEOTIDE SEQUENCE</scope>
    <source>
        <strain evidence="4">HKST-UBA01</strain>
    </source>
</reference>